<organism evidence="1 2">
    <name type="scientific">Dendrolimus kikuchii</name>
    <dbReference type="NCBI Taxonomy" id="765133"/>
    <lineage>
        <taxon>Eukaryota</taxon>
        <taxon>Metazoa</taxon>
        <taxon>Ecdysozoa</taxon>
        <taxon>Arthropoda</taxon>
        <taxon>Hexapoda</taxon>
        <taxon>Insecta</taxon>
        <taxon>Pterygota</taxon>
        <taxon>Neoptera</taxon>
        <taxon>Endopterygota</taxon>
        <taxon>Lepidoptera</taxon>
        <taxon>Glossata</taxon>
        <taxon>Ditrysia</taxon>
        <taxon>Bombycoidea</taxon>
        <taxon>Lasiocampidae</taxon>
        <taxon>Dendrolimus</taxon>
    </lineage>
</organism>
<keyword evidence="2" id="KW-1185">Reference proteome</keyword>
<evidence type="ECO:0000313" key="1">
    <source>
        <dbReference type="EMBL" id="KAJ0180353.1"/>
    </source>
</evidence>
<dbReference type="EMBL" id="CM034392">
    <property type="protein sequence ID" value="KAJ0180353.1"/>
    <property type="molecule type" value="Genomic_DNA"/>
</dbReference>
<sequence length="517" mass="57759">MSRFPRIALNQELTHTLSDSDVSKLVPTATTSYSAPPRQKRQRKGSDDQLTIFKDEIREMLDEWKESQNSILNKLVSEVVEIKRQNNEIKNSNQEIEKALEFINAQYEDMKQKVESLEKERNDQKVQIAVLESKLEDMQRVSKASMIEIRNLPIINKPETKGDLSNIVQNTCKALNLVVPQTAIRDVYRLYGKTGKGTIIADFNSVMVKNEVLQGIKAYNKIHSNKRLTSSAIGLPVVLRSELVSKMVYEWKDKVVLITGAATSIGAAVVKIIVEEGTKHVAILDIAEEPGVALQNELNAKYGNDKVKFYKCDVTNEEQFLGYFDEIHKKYGLDVVINNAGIMNDSYRTYKKQIDVNVTALVNGTLKGMELMRKDKGGNGGTIINIPSIAALHQSPLFPIYMATKSAVLQFSNCLGLDGYYSRTGVRILAMCFGATDTALLYLSNLGCFDETIEASLPKEMEVFPFQTRENAAKGVVDAYKIGKSGSTWLSTTNRPVKEITENVQKAYDILGIGVFD</sequence>
<proteinExistence type="predicted"/>
<dbReference type="Proteomes" id="UP000824533">
    <property type="component" value="Linkage Group LG06"/>
</dbReference>
<protein>
    <submittedName>
        <fullName evidence="1">Uncharacterized protein</fullName>
    </submittedName>
</protein>
<evidence type="ECO:0000313" key="2">
    <source>
        <dbReference type="Proteomes" id="UP000824533"/>
    </source>
</evidence>
<comment type="caution">
    <text evidence="1">The sequence shown here is derived from an EMBL/GenBank/DDBJ whole genome shotgun (WGS) entry which is preliminary data.</text>
</comment>
<name>A0ACC1D8T3_9NEOP</name>
<reference evidence="1 2" key="1">
    <citation type="journal article" date="2021" name="Front. Genet.">
        <title>Chromosome-Level Genome Assembly Reveals Significant Gene Expansion in the Toll and IMD Signaling Pathways of Dendrolimus kikuchii.</title>
        <authorList>
            <person name="Zhou J."/>
            <person name="Wu P."/>
            <person name="Xiong Z."/>
            <person name="Liu N."/>
            <person name="Zhao N."/>
            <person name="Ji M."/>
            <person name="Qiu Y."/>
            <person name="Yang B."/>
        </authorList>
    </citation>
    <scope>NUCLEOTIDE SEQUENCE [LARGE SCALE GENOMIC DNA]</scope>
    <source>
        <strain evidence="1">Ann1</strain>
    </source>
</reference>
<gene>
    <name evidence="1" type="ORF">K1T71_003757</name>
</gene>
<accession>A0ACC1D8T3</accession>